<dbReference type="Proteomes" id="UP000285961">
    <property type="component" value="Unassembled WGS sequence"/>
</dbReference>
<comment type="cofactor">
    <cofactor evidence="1">
        <name>pyridoxal 5'-phosphate</name>
        <dbReference type="ChEBI" id="CHEBI:597326"/>
    </cofactor>
</comment>
<dbReference type="PANTHER" id="PTHR43713">
    <property type="entry name" value="GLUTAMATE-1-SEMIALDEHYDE 2,1-AMINOMUTASE"/>
    <property type="match status" value="1"/>
</dbReference>
<protein>
    <submittedName>
        <fullName evidence="5">Aminotransferase class III-fold pyridoxal phosphate-dependent enzyme</fullName>
    </submittedName>
</protein>
<gene>
    <name evidence="5" type="ORF">C4532_17180</name>
</gene>
<evidence type="ECO:0000313" key="5">
    <source>
        <dbReference type="EMBL" id="RJP65792.1"/>
    </source>
</evidence>
<dbReference type="EMBL" id="QZKI01000122">
    <property type="protein sequence ID" value="RJP65792.1"/>
    <property type="molecule type" value="Genomic_DNA"/>
</dbReference>
<dbReference type="GO" id="GO:0008483">
    <property type="term" value="F:transaminase activity"/>
    <property type="evidence" value="ECO:0007669"/>
    <property type="project" value="UniProtKB-KW"/>
</dbReference>
<dbReference type="GO" id="GO:0030170">
    <property type="term" value="F:pyridoxal phosphate binding"/>
    <property type="evidence" value="ECO:0007669"/>
    <property type="project" value="InterPro"/>
</dbReference>
<dbReference type="Pfam" id="PF00202">
    <property type="entry name" value="Aminotran_3"/>
    <property type="match status" value="1"/>
</dbReference>
<feature type="compositionally biased region" description="Basic and acidic residues" evidence="4">
    <location>
        <begin position="172"/>
        <end position="181"/>
    </location>
</feature>
<evidence type="ECO:0000256" key="3">
    <source>
        <dbReference type="RuleBase" id="RU003560"/>
    </source>
</evidence>
<accession>A0A419ER47</accession>
<dbReference type="SUPFAM" id="SSF53383">
    <property type="entry name" value="PLP-dependent transferases"/>
    <property type="match status" value="1"/>
</dbReference>
<dbReference type="Gene3D" id="3.40.640.10">
    <property type="entry name" value="Type I PLP-dependent aspartate aminotransferase-like (Major domain)"/>
    <property type="match status" value="1"/>
</dbReference>
<dbReference type="InterPro" id="IPR015422">
    <property type="entry name" value="PyrdxlP-dep_Trfase_small"/>
</dbReference>
<keyword evidence="5" id="KW-0032">Aminotransferase</keyword>
<dbReference type="InterPro" id="IPR005814">
    <property type="entry name" value="Aminotrans_3"/>
</dbReference>
<evidence type="ECO:0000256" key="2">
    <source>
        <dbReference type="ARBA" id="ARBA00022898"/>
    </source>
</evidence>
<sequence length="459" mass="50725">MMKEVLELPIIQELMVKQKKCMEAHEQRQKDGTISFFTEGPRNSPFVPMIIKQAKGCRFIDLDGNEFIDIAMSYGPHILGHSPDVVVKAVQEAVTRGTSVVVGHELEHRLGKMIIDAVACAERSLFTNSGTEATMHAIKIARAFSGKEKIAKFEAGYHGTHPDVSVSSNLGTERRGPRERPQGVLDTPGICRHILDTTIVLPRDHEAAFAIIRENAEDLACVITEPMGPGWPKLNIDFLKKLREVTKEEGVILIFDEVVTGFRGCFGGAQDRWDVVPDMATFGKIIGGGLPLGAIVGRRDIMEVAVTTGNPLEDIKTKVHIVGTNSGNMVSCAAGSALLGYLKENQDTVYPYLRQQGERLVKEVNGFARENTMPFRLMGLESAVIARFLEDDPKDLRQMEQNANAIAEKLLPYYMRRHGVFMPDMHVVFLSTAHTPADVDTIIGALKSSLVDMRKDALY</sequence>
<feature type="region of interest" description="Disordered" evidence="4">
    <location>
        <begin position="164"/>
        <end position="183"/>
    </location>
</feature>
<comment type="similarity">
    <text evidence="3">Belongs to the class-III pyridoxal-phosphate-dependent aminotransferase family.</text>
</comment>
<dbReference type="Gene3D" id="3.90.1150.10">
    <property type="entry name" value="Aspartate Aminotransferase, domain 1"/>
    <property type="match status" value="1"/>
</dbReference>
<comment type="caution">
    <text evidence="5">The sequence shown here is derived from an EMBL/GenBank/DDBJ whole genome shotgun (WGS) entry which is preliminary data.</text>
</comment>
<evidence type="ECO:0000256" key="1">
    <source>
        <dbReference type="ARBA" id="ARBA00001933"/>
    </source>
</evidence>
<dbReference type="InterPro" id="IPR015424">
    <property type="entry name" value="PyrdxlP-dep_Trfase"/>
</dbReference>
<keyword evidence="5" id="KW-0808">Transferase</keyword>
<dbReference type="CDD" id="cd00610">
    <property type="entry name" value="OAT_like"/>
    <property type="match status" value="1"/>
</dbReference>
<evidence type="ECO:0000313" key="6">
    <source>
        <dbReference type="Proteomes" id="UP000285961"/>
    </source>
</evidence>
<dbReference type="PANTHER" id="PTHR43713:SF3">
    <property type="entry name" value="GLUTAMATE-1-SEMIALDEHYDE 2,1-AMINOMUTASE 1, CHLOROPLASTIC-RELATED"/>
    <property type="match status" value="1"/>
</dbReference>
<dbReference type="InterPro" id="IPR015421">
    <property type="entry name" value="PyrdxlP-dep_Trfase_major"/>
</dbReference>
<keyword evidence="2 3" id="KW-0663">Pyridoxal phosphate</keyword>
<dbReference type="AlphaFoldDB" id="A0A419ER47"/>
<name>A0A419ER47_9BACT</name>
<proteinExistence type="inferred from homology"/>
<organism evidence="5 6">
    <name type="scientific">Candidatus Abyssobacteria bacterium SURF_17</name>
    <dbReference type="NCBI Taxonomy" id="2093361"/>
    <lineage>
        <taxon>Bacteria</taxon>
        <taxon>Pseudomonadati</taxon>
        <taxon>Candidatus Hydrogenedentota</taxon>
        <taxon>Candidatus Abyssobacteria</taxon>
    </lineage>
</organism>
<evidence type="ECO:0000256" key="4">
    <source>
        <dbReference type="SAM" id="MobiDB-lite"/>
    </source>
</evidence>
<reference evidence="5 6" key="1">
    <citation type="journal article" date="2017" name="ISME J.">
        <title>Energy and carbon metabolisms in a deep terrestrial subsurface fluid microbial community.</title>
        <authorList>
            <person name="Momper L."/>
            <person name="Jungbluth S.P."/>
            <person name="Lee M.D."/>
            <person name="Amend J.P."/>
        </authorList>
    </citation>
    <scope>NUCLEOTIDE SEQUENCE [LARGE SCALE GENOMIC DNA]</scope>
    <source>
        <strain evidence="5">SURF_17</strain>
    </source>
</reference>